<accession>A0ABM3HBW2</accession>
<evidence type="ECO:0000313" key="2">
    <source>
        <dbReference type="RefSeq" id="XP_048134086.1"/>
    </source>
</evidence>
<name>A0ABM3HBW2_9MYRT</name>
<evidence type="ECO:0000313" key="1">
    <source>
        <dbReference type="Proteomes" id="UP000827889"/>
    </source>
</evidence>
<dbReference type="PANTHER" id="PTHR34807:SF3">
    <property type="entry name" value="OS08G0270800 PROTEIN"/>
    <property type="match status" value="1"/>
</dbReference>
<dbReference type="Proteomes" id="UP000827889">
    <property type="component" value="Chromosome 4"/>
</dbReference>
<gene>
    <name evidence="2" type="primary">LOC125314873</name>
</gene>
<dbReference type="GeneID" id="125314873"/>
<sequence>MNGGNMKRVTENPHEFIPASAEVGAKLRHEYLLQDYQDLQKEFVPEKKKLQEEKEKKQTLLDEVHFLRARYQYLMELQSRGTRAKEALGVANTGIEEWNNSAAKAVSEHSLPVLEREIEKDKLAEGMEEADRWRPREQLKYKSTSKSNKKVDKKVSWQDLEAKTRYLVLGGKGQIERTQMSVTENHREYSNVPPNGSNAECLTCQAEKSKNTKQLWSIQKWKMLSVTKVSMIQREERILRIAQLDHAM</sequence>
<proteinExistence type="predicted"/>
<organism evidence="1 2">
    <name type="scientific">Rhodamnia argentea</name>
    <dbReference type="NCBI Taxonomy" id="178133"/>
    <lineage>
        <taxon>Eukaryota</taxon>
        <taxon>Viridiplantae</taxon>
        <taxon>Streptophyta</taxon>
        <taxon>Embryophyta</taxon>
        <taxon>Tracheophyta</taxon>
        <taxon>Spermatophyta</taxon>
        <taxon>Magnoliopsida</taxon>
        <taxon>eudicotyledons</taxon>
        <taxon>Gunneridae</taxon>
        <taxon>Pentapetalae</taxon>
        <taxon>rosids</taxon>
        <taxon>malvids</taxon>
        <taxon>Myrtales</taxon>
        <taxon>Myrtaceae</taxon>
        <taxon>Myrtoideae</taxon>
        <taxon>Myrteae</taxon>
        <taxon>Australasian group</taxon>
        <taxon>Rhodamnia</taxon>
    </lineage>
</organism>
<reference evidence="2" key="1">
    <citation type="submission" date="2025-08" db="UniProtKB">
        <authorList>
            <consortium name="RefSeq"/>
        </authorList>
    </citation>
    <scope>IDENTIFICATION</scope>
    <source>
        <tissue evidence="2">Leaf</tissue>
    </source>
</reference>
<protein>
    <submittedName>
        <fullName evidence="2">Uncharacterized protein LOC125314873</fullName>
    </submittedName>
</protein>
<dbReference type="PANTHER" id="PTHR34807">
    <property type="entry name" value="OS08G0270800 PROTEIN"/>
    <property type="match status" value="1"/>
</dbReference>
<keyword evidence="1" id="KW-1185">Reference proteome</keyword>
<dbReference type="RefSeq" id="XP_048134086.1">
    <property type="nucleotide sequence ID" value="XM_048278129.1"/>
</dbReference>